<dbReference type="SUPFAM" id="SSF55729">
    <property type="entry name" value="Acyl-CoA N-acyltransferases (Nat)"/>
    <property type="match status" value="1"/>
</dbReference>
<evidence type="ECO:0000313" key="1">
    <source>
        <dbReference type="EMBL" id="MBB2159357.1"/>
    </source>
</evidence>
<proteinExistence type="predicted"/>
<gene>
    <name evidence="1" type="ORF">HLH48_04055</name>
</gene>
<comment type="caution">
    <text evidence="1">The sequence shown here is derived from an EMBL/GenBank/DDBJ whole genome shotgun (WGS) entry which is preliminary data.</text>
</comment>
<sequence>MNICAPDILGCRVNDLRAINDVLTHPDVYGESARLTDISKCLILTIPGIVVGFAEVRPRIHECHQAVIPEMRGWKALEFMRDVRDWWWETQPSDLMIAPIPEHKKPARFLMHLLGFQRIGLYRAVSNDGIEREYVAYQMERPQ</sequence>
<dbReference type="Pfam" id="PF11039">
    <property type="entry name" value="DUF2824"/>
    <property type="match status" value="1"/>
</dbReference>
<dbReference type="EMBL" id="JABEQJ010000003">
    <property type="protein sequence ID" value="MBB2159357.1"/>
    <property type="molecule type" value="Genomic_DNA"/>
</dbReference>
<reference evidence="1 2" key="1">
    <citation type="submission" date="2020-04" db="EMBL/GenBank/DDBJ databases">
        <title>Description of novel Gluconacetobacter.</title>
        <authorList>
            <person name="Sombolestani A."/>
        </authorList>
    </citation>
    <scope>NUCLEOTIDE SEQUENCE [LARGE SCALE GENOMIC DNA]</scope>
    <source>
        <strain evidence="1 2">LMG 19747</strain>
    </source>
</reference>
<name>A0A7W4NKE4_9PROT</name>
<dbReference type="AlphaFoldDB" id="A0A7W4NKE4"/>
<accession>A0A7W4NKE4</accession>
<evidence type="ECO:0000313" key="2">
    <source>
        <dbReference type="Proteomes" id="UP000589085"/>
    </source>
</evidence>
<protein>
    <submittedName>
        <fullName evidence="1">DUF2824 family protein</fullName>
    </submittedName>
</protein>
<dbReference type="Proteomes" id="UP000589085">
    <property type="component" value="Unassembled WGS sequence"/>
</dbReference>
<organism evidence="1 2">
    <name type="scientific">Gluconacetobacter sacchari</name>
    <dbReference type="NCBI Taxonomy" id="92759"/>
    <lineage>
        <taxon>Bacteria</taxon>
        <taxon>Pseudomonadati</taxon>
        <taxon>Pseudomonadota</taxon>
        <taxon>Alphaproteobacteria</taxon>
        <taxon>Acetobacterales</taxon>
        <taxon>Acetobacteraceae</taxon>
        <taxon>Gluconacetobacter</taxon>
    </lineage>
</organism>
<dbReference type="InterPro" id="IPR022568">
    <property type="entry name" value="DUF2824"/>
</dbReference>
<dbReference type="InterPro" id="IPR016181">
    <property type="entry name" value="Acyl_CoA_acyltransferase"/>
</dbReference>